<protein>
    <submittedName>
        <fullName evidence="1">Uncharacterized protein</fullName>
    </submittedName>
</protein>
<organism evidence="1">
    <name type="scientific">Salmonella phage vB_SEnST11_KE24</name>
    <dbReference type="NCBI Taxonomy" id="3161175"/>
    <lineage>
        <taxon>Viruses</taxon>
        <taxon>Duplodnaviria</taxon>
        <taxon>Heunggongvirae</taxon>
        <taxon>Uroviricota</taxon>
        <taxon>Caudoviricetes</taxon>
        <taxon>Rosemountvirus</taxon>
    </lineage>
</organism>
<sequence length="32" mass="3390">MAGIIPRFSRVYGLSATHCSTVVHSGLDSTIL</sequence>
<gene>
    <name evidence="1" type="ORF">GCAXZXLR_CDS0067</name>
</gene>
<name>A0AAU8GJF8_9CAUD</name>
<accession>A0AAU8GJF8</accession>
<proteinExistence type="predicted"/>
<evidence type="ECO:0000313" key="1">
    <source>
        <dbReference type="EMBL" id="XCH40750.1"/>
    </source>
</evidence>
<reference evidence="1" key="1">
    <citation type="submission" date="2024-05" db="EMBL/GenBank/DDBJ databases">
        <authorList>
            <person name="Mugo M.M."/>
            <person name="Musyoki A.M."/>
            <person name="Makumi A.M."/>
            <person name="Mutai I."/>
            <person name="Drechsel O."/>
            <person name="Kering K.K."/>
            <person name="Muturi P."/>
            <person name="Mbae C.K."/>
            <person name="Kariuki S.M."/>
        </authorList>
    </citation>
    <scope>NUCLEOTIDE SEQUENCE</scope>
</reference>
<dbReference type="EMBL" id="PP856723">
    <property type="protein sequence ID" value="XCH40750.1"/>
    <property type="molecule type" value="Genomic_DNA"/>
</dbReference>